<name>A0A0N4VFJ0_ENTVE</name>
<dbReference type="EMBL" id="UXUI01009698">
    <property type="protein sequence ID" value="VDD94171.1"/>
    <property type="molecule type" value="Genomic_DNA"/>
</dbReference>
<dbReference type="OrthoDB" id="5826809at2759"/>
<organism evidence="4">
    <name type="scientific">Enterobius vermicularis</name>
    <name type="common">Human pinworm</name>
    <dbReference type="NCBI Taxonomy" id="51028"/>
    <lineage>
        <taxon>Eukaryota</taxon>
        <taxon>Metazoa</taxon>
        <taxon>Ecdysozoa</taxon>
        <taxon>Nematoda</taxon>
        <taxon>Chromadorea</taxon>
        <taxon>Rhabditida</taxon>
        <taxon>Spirurina</taxon>
        <taxon>Oxyuridomorpha</taxon>
        <taxon>Oxyuroidea</taxon>
        <taxon>Oxyuridae</taxon>
        <taxon>Enterobius</taxon>
    </lineage>
</organism>
<evidence type="ECO:0000256" key="1">
    <source>
        <dbReference type="SAM" id="MobiDB-lite"/>
    </source>
</evidence>
<feature type="region of interest" description="Disordered" evidence="1">
    <location>
        <begin position="1"/>
        <end position="35"/>
    </location>
</feature>
<sequence>FETGSQGSKQGRIRRDSEGRSKFSGYGDRPGSGVEFSPFEWKGGEILYDPKQLPKSLKPRRLYYSPIGDGVVAADGVELKRRPKDMSPRITVSHIRTVEPGEPGRPGYNLYERHVTQENYFPIFSENRYGSAPPTDYNTYDTYSAPNRYGTYNAGDRYTPDVHGNDNFDNRSKTGDRYSTNGYSTSDRYGNYGNRYGSEDRYRSGNQPDDVYASYNRHRCTSESSGKYNVAKEYLITNPRELIHHYATTTPVAVLDPNTDNQTNLRNVKKQYIFETEERLVLKFLKLPTVVKLNKLWLYFFLDLTSSQREANRCREPLNVKDEQTTRRISEICQKTKREVSPREIDYITEKLLCDLRTGHPTPSPL</sequence>
<proteinExistence type="predicted"/>
<accession>A0A0N4VFJ0</accession>
<reference evidence="4" key="1">
    <citation type="submission" date="2017-02" db="UniProtKB">
        <authorList>
            <consortium name="WormBaseParasite"/>
        </authorList>
    </citation>
    <scope>IDENTIFICATION</scope>
</reference>
<keyword evidence="3" id="KW-1185">Reference proteome</keyword>
<evidence type="ECO:0000313" key="2">
    <source>
        <dbReference type="EMBL" id="VDD94171.1"/>
    </source>
</evidence>
<dbReference type="Proteomes" id="UP000274131">
    <property type="component" value="Unassembled WGS sequence"/>
</dbReference>
<feature type="compositionally biased region" description="Basic and acidic residues" evidence="1">
    <location>
        <begin position="158"/>
        <end position="176"/>
    </location>
</feature>
<evidence type="ECO:0000313" key="4">
    <source>
        <dbReference type="WBParaSite" id="EVEC_0000951201-mRNA-1"/>
    </source>
</evidence>
<feature type="region of interest" description="Disordered" evidence="1">
    <location>
        <begin position="152"/>
        <end position="207"/>
    </location>
</feature>
<dbReference type="WBParaSite" id="EVEC_0000951201-mRNA-1">
    <property type="protein sequence ID" value="EVEC_0000951201-mRNA-1"/>
    <property type="gene ID" value="EVEC_0000951201"/>
</dbReference>
<dbReference type="STRING" id="51028.A0A0N4VFJ0"/>
<reference evidence="2 3" key="2">
    <citation type="submission" date="2018-10" db="EMBL/GenBank/DDBJ databases">
        <authorList>
            <consortium name="Pathogen Informatics"/>
        </authorList>
    </citation>
    <scope>NUCLEOTIDE SEQUENCE [LARGE SCALE GENOMIC DNA]</scope>
</reference>
<dbReference type="AlphaFoldDB" id="A0A0N4VFJ0"/>
<feature type="compositionally biased region" description="Polar residues" evidence="1">
    <location>
        <begin position="177"/>
        <end position="188"/>
    </location>
</feature>
<evidence type="ECO:0000313" key="3">
    <source>
        <dbReference type="Proteomes" id="UP000274131"/>
    </source>
</evidence>
<protein>
    <submittedName>
        <fullName evidence="4">SAP domain-containing protein</fullName>
    </submittedName>
</protein>
<gene>
    <name evidence="2" type="ORF">EVEC_LOCUS8922</name>
</gene>